<proteinExistence type="predicted"/>
<evidence type="ECO:0000256" key="2">
    <source>
        <dbReference type="ARBA" id="ARBA00034247"/>
    </source>
</evidence>
<feature type="transmembrane region" description="Helical" evidence="3">
    <location>
        <begin position="51"/>
        <end position="73"/>
    </location>
</feature>
<feature type="transmembrane region" description="Helical" evidence="3">
    <location>
        <begin position="167"/>
        <end position="186"/>
    </location>
</feature>
<dbReference type="EC" id="2.7.7.65" evidence="1"/>
<reference evidence="6" key="1">
    <citation type="journal article" date="2019" name="Int. J. Syst. Evol. Microbiol.">
        <title>The Global Catalogue of Microorganisms (GCM) 10K type strain sequencing project: providing services to taxonomists for standard genome sequencing and annotation.</title>
        <authorList>
            <consortium name="The Broad Institute Genomics Platform"/>
            <consortium name="The Broad Institute Genome Sequencing Center for Infectious Disease"/>
            <person name="Wu L."/>
            <person name="Ma J."/>
        </authorList>
    </citation>
    <scope>NUCLEOTIDE SEQUENCE [LARGE SCALE GENOMIC DNA]</scope>
    <source>
        <strain evidence="6">NBRC 105001</strain>
    </source>
</reference>
<dbReference type="PROSITE" id="PS50887">
    <property type="entry name" value="GGDEF"/>
    <property type="match status" value="1"/>
</dbReference>
<evidence type="ECO:0000256" key="3">
    <source>
        <dbReference type="SAM" id="Phobius"/>
    </source>
</evidence>
<comment type="catalytic activity">
    <reaction evidence="2">
        <text>2 GTP = 3',3'-c-di-GMP + 2 diphosphate</text>
        <dbReference type="Rhea" id="RHEA:24898"/>
        <dbReference type="ChEBI" id="CHEBI:33019"/>
        <dbReference type="ChEBI" id="CHEBI:37565"/>
        <dbReference type="ChEBI" id="CHEBI:58805"/>
        <dbReference type="EC" id="2.7.7.65"/>
    </reaction>
</comment>
<evidence type="ECO:0000313" key="6">
    <source>
        <dbReference type="Proteomes" id="UP001156660"/>
    </source>
</evidence>
<feature type="transmembrane region" description="Helical" evidence="3">
    <location>
        <begin position="206"/>
        <end position="226"/>
    </location>
</feature>
<evidence type="ECO:0000313" key="5">
    <source>
        <dbReference type="EMBL" id="GLR73628.1"/>
    </source>
</evidence>
<name>A0ABQ6ADC2_9GAMM</name>
<keyword evidence="3" id="KW-0812">Transmembrane</keyword>
<protein>
    <recommendedName>
        <fullName evidence="1">diguanylate cyclase</fullName>
        <ecNumber evidence="1">2.7.7.65</ecNumber>
    </recommendedName>
</protein>
<gene>
    <name evidence="5" type="ORF">GCM10007855_05010</name>
</gene>
<dbReference type="NCBIfam" id="TIGR00254">
    <property type="entry name" value="GGDEF"/>
    <property type="match status" value="1"/>
</dbReference>
<feature type="transmembrane region" description="Helical" evidence="3">
    <location>
        <begin position="79"/>
        <end position="101"/>
    </location>
</feature>
<dbReference type="EMBL" id="BSOU01000001">
    <property type="protein sequence ID" value="GLR73628.1"/>
    <property type="molecule type" value="Genomic_DNA"/>
</dbReference>
<dbReference type="Proteomes" id="UP001156660">
    <property type="component" value="Unassembled WGS sequence"/>
</dbReference>
<feature type="transmembrane region" description="Helical" evidence="3">
    <location>
        <begin position="20"/>
        <end position="39"/>
    </location>
</feature>
<dbReference type="CDD" id="cd01949">
    <property type="entry name" value="GGDEF"/>
    <property type="match status" value="1"/>
</dbReference>
<dbReference type="InterPro" id="IPR000160">
    <property type="entry name" value="GGDEF_dom"/>
</dbReference>
<organism evidence="5 6">
    <name type="scientific">Aliivibrio sifiae</name>
    <dbReference type="NCBI Taxonomy" id="566293"/>
    <lineage>
        <taxon>Bacteria</taxon>
        <taxon>Pseudomonadati</taxon>
        <taxon>Pseudomonadota</taxon>
        <taxon>Gammaproteobacteria</taxon>
        <taxon>Vibrionales</taxon>
        <taxon>Vibrionaceae</taxon>
        <taxon>Aliivibrio</taxon>
    </lineage>
</organism>
<keyword evidence="3" id="KW-0472">Membrane</keyword>
<feature type="transmembrane region" description="Helical" evidence="3">
    <location>
        <begin position="139"/>
        <end position="155"/>
    </location>
</feature>
<keyword evidence="6" id="KW-1185">Reference proteome</keyword>
<dbReference type="PANTHER" id="PTHR45138">
    <property type="entry name" value="REGULATORY COMPONENTS OF SENSORY TRANSDUCTION SYSTEM"/>
    <property type="match status" value="1"/>
</dbReference>
<evidence type="ECO:0000259" key="4">
    <source>
        <dbReference type="PROSITE" id="PS50887"/>
    </source>
</evidence>
<dbReference type="PANTHER" id="PTHR45138:SF9">
    <property type="entry name" value="DIGUANYLATE CYCLASE DGCM-RELATED"/>
    <property type="match status" value="1"/>
</dbReference>
<dbReference type="InterPro" id="IPR043128">
    <property type="entry name" value="Rev_trsase/Diguanyl_cyclase"/>
</dbReference>
<keyword evidence="3" id="KW-1133">Transmembrane helix</keyword>
<sequence length="313" mass="35679">MRLYNITYLLVQGVYMDISTLSIVSVFLSTMLSLSLFLGYRYILNEAIKGVNYISFSLLALALSILPISLGYTQTSCNVIFLSHILYVIAFFLLILGISFIRLPKKSVTSFSSAISIITLLFFTYFTLIQPSINARIEIRSTFIIIMGLIGIYINKNGSVKDKNAPLLLLNLIFTVNIIAMMLRLIWVYTETPITHYLNISEVHKITYILLIVTTIAISFTVFWLLTERLISKIHNASITDELTNLYNRKGLKEFLAKHLPMKENTSISIILADIDKFKLINDTYGHDYGDLVIENFAKVIQEQRNVCSLRWG</sequence>
<feature type="domain" description="GGDEF" evidence="4">
    <location>
        <begin position="266"/>
        <end position="313"/>
    </location>
</feature>
<comment type="caution">
    <text evidence="5">The sequence shown here is derived from an EMBL/GenBank/DDBJ whole genome shotgun (WGS) entry which is preliminary data.</text>
</comment>
<dbReference type="Pfam" id="PF00990">
    <property type="entry name" value="GGDEF"/>
    <property type="match status" value="1"/>
</dbReference>
<dbReference type="InterPro" id="IPR050469">
    <property type="entry name" value="Diguanylate_Cyclase"/>
</dbReference>
<feature type="transmembrane region" description="Helical" evidence="3">
    <location>
        <begin position="113"/>
        <end position="133"/>
    </location>
</feature>
<dbReference type="Gene3D" id="3.30.70.270">
    <property type="match status" value="1"/>
</dbReference>
<dbReference type="SUPFAM" id="SSF55073">
    <property type="entry name" value="Nucleotide cyclase"/>
    <property type="match status" value="1"/>
</dbReference>
<dbReference type="InterPro" id="IPR029787">
    <property type="entry name" value="Nucleotide_cyclase"/>
</dbReference>
<accession>A0ABQ6ADC2</accession>
<evidence type="ECO:0000256" key="1">
    <source>
        <dbReference type="ARBA" id="ARBA00012528"/>
    </source>
</evidence>